<gene>
    <name evidence="2" type="ORF">RJ641_036525</name>
</gene>
<sequence length="242" mass="27662">MDRQFPYGGSWHIANQMQKLSAQRRPRSPGRDSYQGQSEVIDADVKHRTKQMNGRGSNSIGSFHQKSDLKMNQGTAEVSKVHEQDMDIGYENNSTAVAFETLEMKFLDEIVNLTKEQSDLEDAENARHREKLMEINTHYQEKILSLRAQQAKQREEFLHKELQARRHQYQKSGLGQHPNMGIGDTRSTALPAGGEAPHAYATDLYDSYRERSRTPGAGLAQNHDARMRYSSGRVYIAGNRYY</sequence>
<dbReference type="PANTHER" id="PTHR34210:SF4">
    <property type="match status" value="1"/>
</dbReference>
<keyword evidence="3" id="KW-1185">Reference proteome</keyword>
<accession>A0AAN8ZD03</accession>
<comment type="caution">
    <text evidence="2">The sequence shown here is derived from an EMBL/GenBank/DDBJ whole genome shotgun (WGS) entry which is preliminary data.</text>
</comment>
<dbReference type="AlphaFoldDB" id="A0AAN8ZD03"/>
<name>A0AAN8ZD03_9MAGN</name>
<dbReference type="Proteomes" id="UP001370490">
    <property type="component" value="Unassembled WGS sequence"/>
</dbReference>
<evidence type="ECO:0000313" key="3">
    <source>
        <dbReference type="Proteomes" id="UP001370490"/>
    </source>
</evidence>
<proteinExistence type="predicted"/>
<reference evidence="2 3" key="1">
    <citation type="submission" date="2023-12" db="EMBL/GenBank/DDBJ databases">
        <title>A high-quality genome assembly for Dillenia turbinata (Dilleniales).</title>
        <authorList>
            <person name="Chanderbali A."/>
        </authorList>
    </citation>
    <scope>NUCLEOTIDE SEQUENCE [LARGE SCALE GENOMIC DNA]</scope>
    <source>
        <strain evidence="2">LSX21</strain>
        <tissue evidence="2">Leaf</tissue>
    </source>
</reference>
<dbReference type="PANTHER" id="PTHR34210">
    <property type="entry name" value="OS01G0252900 PROTEIN"/>
    <property type="match status" value="1"/>
</dbReference>
<organism evidence="2 3">
    <name type="scientific">Dillenia turbinata</name>
    <dbReference type="NCBI Taxonomy" id="194707"/>
    <lineage>
        <taxon>Eukaryota</taxon>
        <taxon>Viridiplantae</taxon>
        <taxon>Streptophyta</taxon>
        <taxon>Embryophyta</taxon>
        <taxon>Tracheophyta</taxon>
        <taxon>Spermatophyta</taxon>
        <taxon>Magnoliopsida</taxon>
        <taxon>eudicotyledons</taxon>
        <taxon>Gunneridae</taxon>
        <taxon>Pentapetalae</taxon>
        <taxon>Dilleniales</taxon>
        <taxon>Dilleniaceae</taxon>
        <taxon>Dillenia</taxon>
    </lineage>
</organism>
<evidence type="ECO:0000256" key="1">
    <source>
        <dbReference type="SAM" id="MobiDB-lite"/>
    </source>
</evidence>
<evidence type="ECO:0000313" key="2">
    <source>
        <dbReference type="EMBL" id="KAK6933631.1"/>
    </source>
</evidence>
<protein>
    <submittedName>
        <fullName evidence="2">Uncharacterized protein</fullName>
    </submittedName>
</protein>
<feature type="region of interest" description="Disordered" evidence="1">
    <location>
        <begin position="18"/>
        <end position="42"/>
    </location>
</feature>
<dbReference type="EMBL" id="JBAMMX010000009">
    <property type="protein sequence ID" value="KAK6933631.1"/>
    <property type="molecule type" value="Genomic_DNA"/>
</dbReference>